<keyword evidence="3" id="KW-1185">Reference proteome</keyword>
<dbReference type="OrthoDB" id="2446850at2759"/>
<keyword evidence="1" id="KW-0812">Transmembrane</keyword>
<dbReference type="Proteomes" id="UP000265703">
    <property type="component" value="Unassembled WGS sequence"/>
</dbReference>
<feature type="transmembrane region" description="Helical" evidence="1">
    <location>
        <begin position="51"/>
        <end position="68"/>
    </location>
</feature>
<keyword evidence="1" id="KW-1133">Transmembrane helix</keyword>
<reference evidence="2 3" key="1">
    <citation type="submission" date="2018-06" db="EMBL/GenBank/DDBJ databases">
        <title>Comparative genomics reveals the genomic features of Rhizophagus irregularis, R. cerebriforme, R. diaphanum and Gigaspora rosea, and their symbiotic lifestyle signature.</title>
        <authorList>
            <person name="Morin E."/>
            <person name="San Clemente H."/>
            <person name="Chen E.C.H."/>
            <person name="De La Providencia I."/>
            <person name="Hainaut M."/>
            <person name="Kuo A."/>
            <person name="Kohler A."/>
            <person name="Murat C."/>
            <person name="Tang N."/>
            <person name="Roy S."/>
            <person name="Loubradou J."/>
            <person name="Henrissat B."/>
            <person name="Grigoriev I.V."/>
            <person name="Corradi N."/>
            <person name="Roux C."/>
            <person name="Martin F.M."/>
        </authorList>
    </citation>
    <scope>NUCLEOTIDE SEQUENCE [LARGE SCALE GENOMIC DNA]</scope>
    <source>
        <strain evidence="2 3">DAOM 227022</strain>
    </source>
</reference>
<dbReference type="AlphaFoldDB" id="A0A397SHC4"/>
<name>A0A397SHC4_9GLOM</name>
<protein>
    <submittedName>
        <fullName evidence="2">Uncharacterized protein</fullName>
    </submittedName>
</protein>
<evidence type="ECO:0000256" key="1">
    <source>
        <dbReference type="SAM" id="Phobius"/>
    </source>
</evidence>
<accession>A0A397SHC4</accession>
<gene>
    <name evidence="2" type="ORF">C1645_716080</name>
</gene>
<dbReference type="EMBL" id="QKYT01000555">
    <property type="protein sequence ID" value="RIA83615.1"/>
    <property type="molecule type" value="Genomic_DNA"/>
</dbReference>
<feature type="transmembrane region" description="Helical" evidence="1">
    <location>
        <begin position="162"/>
        <end position="181"/>
    </location>
</feature>
<sequence length="189" mass="21082">MQVSTSTRIATALIVAKFFSDILPTLAQAPDSSSQGFEAFISRRSVRNTWVAFWILWFIWSLVSFLHYSTRDTDRNNRGADGGERGDQTKTKKFRFGRDGNGAKRVANLARDLLLGLLSALVVNSISRGSAVAVEIITWFYLGVAIILLLIEALVDNKIIRLFFGVIEFGLLVAIFGLAYAHGWRMMAF</sequence>
<proteinExistence type="predicted"/>
<comment type="caution">
    <text evidence="2">The sequence shown here is derived from an EMBL/GenBank/DDBJ whole genome shotgun (WGS) entry which is preliminary data.</text>
</comment>
<organism evidence="2 3">
    <name type="scientific">Glomus cerebriforme</name>
    <dbReference type="NCBI Taxonomy" id="658196"/>
    <lineage>
        <taxon>Eukaryota</taxon>
        <taxon>Fungi</taxon>
        <taxon>Fungi incertae sedis</taxon>
        <taxon>Mucoromycota</taxon>
        <taxon>Glomeromycotina</taxon>
        <taxon>Glomeromycetes</taxon>
        <taxon>Glomerales</taxon>
        <taxon>Glomeraceae</taxon>
        <taxon>Glomus</taxon>
    </lineage>
</organism>
<evidence type="ECO:0000313" key="3">
    <source>
        <dbReference type="Proteomes" id="UP000265703"/>
    </source>
</evidence>
<evidence type="ECO:0000313" key="2">
    <source>
        <dbReference type="EMBL" id="RIA83615.1"/>
    </source>
</evidence>
<keyword evidence="1" id="KW-0472">Membrane</keyword>
<feature type="transmembrane region" description="Helical" evidence="1">
    <location>
        <begin position="136"/>
        <end position="155"/>
    </location>
</feature>